<organism evidence="5 6">
    <name type="scientific">Capnocytophaga canis</name>
    <dbReference type="NCBI Taxonomy" id="1848903"/>
    <lineage>
        <taxon>Bacteria</taxon>
        <taxon>Pseudomonadati</taxon>
        <taxon>Bacteroidota</taxon>
        <taxon>Flavobacteriia</taxon>
        <taxon>Flavobacteriales</taxon>
        <taxon>Flavobacteriaceae</taxon>
        <taxon>Capnocytophaga</taxon>
    </lineage>
</organism>
<evidence type="ECO:0000256" key="3">
    <source>
        <dbReference type="RuleBase" id="RU003694"/>
    </source>
</evidence>
<dbReference type="EC" id="2.3.1.41" evidence="5"/>
<dbReference type="SUPFAM" id="SSF53901">
    <property type="entry name" value="Thiolase-like"/>
    <property type="match status" value="1"/>
</dbReference>
<gene>
    <name evidence="5" type="ORF">CCAND93_680003</name>
</gene>
<dbReference type="PANTHER" id="PTHR11712">
    <property type="entry name" value="POLYKETIDE SYNTHASE-RELATED"/>
    <property type="match status" value="1"/>
</dbReference>
<dbReference type="InterPro" id="IPR020841">
    <property type="entry name" value="PKS_Beta-ketoAc_synthase_dom"/>
</dbReference>
<dbReference type="SMART" id="SM00825">
    <property type="entry name" value="PKS_KS"/>
    <property type="match status" value="1"/>
</dbReference>
<dbReference type="Pfam" id="PF02801">
    <property type="entry name" value="Ketoacyl-synt_C"/>
    <property type="match status" value="1"/>
</dbReference>
<proteinExistence type="inferred from homology"/>
<accession>A0A0B7IV53</accession>
<evidence type="ECO:0000313" key="6">
    <source>
        <dbReference type="Proteomes" id="UP000038200"/>
    </source>
</evidence>
<keyword evidence="5" id="KW-0012">Acyltransferase</keyword>
<dbReference type="GO" id="GO:0006633">
    <property type="term" value="P:fatty acid biosynthetic process"/>
    <property type="evidence" value="ECO:0007669"/>
    <property type="project" value="TreeGrafter"/>
</dbReference>
<dbReference type="Pfam" id="PF00109">
    <property type="entry name" value="ketoacyl-synt"/>
    <property type="match status" value="1"/>
</dbReference>
<dbReference type="RefSeq" id="WP_197063287.1">
    <property type="nucleotide sequence ID" value="NZ_CDOL01000259.1"/>
</dbReference>
<sequence>MNISIVGMGSISALANSFTEVCLSYQNPISLLKPYGEIPMGKLSESGLTAVNNLRLSSPAYTNLDNTVLFAIISARQAVKQANWCDGNFGVNIGSSRGATTLFEKHHSYFIENKACETLASPTTTLGNIASWVGQDLGSIGFEMSHSITCSTSLHAVVNGIAWLQSGMEQRFLVGGSEAPLTPFTIAQAKALKIYSSLTDDFPCRAMDVHKKLNTMVLGEGASVFCLENGLKDNRLAGITGIGFASEKLTHNVSLSANGECLQKSMLMALRNTDICDIDVIITHTPGTIKGDLAEITAIREVFKESVPFMTNNKWKIGHTFGASGALSLEMAICMLQKQEVYSVPYVEKQKKPEKIEKILINAVGFGGNAVSILVEK</sequence>
<dbReference type="Gene3D" id="3.40.47.10">
    <property type="match status" value="1"/>
</dbReference>
<dbReference type="GO" id="GO:0004315">
    <property type="term" value="F:3-oxoacyl-[acyl-carrier-protein] synthase activity"/>
    <property type="evidence" value="ECO:0007669"/>
    <property type="project" value="UniProtKB-EC"/>
</dbReference>
<dbReference type="GO" id="GO:0005829">
    <property type="term" value="C:cytosol"/>
    <property type="evidence" value="ECO:0007669"/>
    <property type="project" value="TreeGrafter"/>
</dbReference>
<evidence type="ECO:0000256" key="1">
    <source>
        <dbReference type="ARBA" id="ARBA00008467"/>
    </source>
</evidence>
<dbReference type="STRING" id="1848903.CCAND38_420075"/>
<evidence type="ECO:0000313" key="5">
    <source>
        <dbReference type="EMBL" id="CEN53982.1"/>
    </source>
</evidence>
<feature type="domain" description="Ketosynthase family 3 (KS3)" evidence="4">
    <location>
        <begin position="1"/>
        <end position="377"/>
    </location>
</feature>
<dbReference type="InterPro" id="IPR000794">
    <property type="entry name" value="Beta-ketoacyl_synthase"/>
</dbReference>
<dbReference type="PANTHER" id="PTHR11712:SF336">
    <property type="entry name" value="3-OXOACYL-[ACYL-CARRIER-PROTEIN] SYNTHASE, MITOCHONDRIAL"/>
    <property type="match status" value="1"/>
</dbReference>
<evidence type="ECO:0000256" key="2">
    <source>
        <dbReference type="ARBA" id="ARBA00022679"/>
    </source>
</evidence>
<protein>
    <submittedName>
        <fullName evidence="5">Beta-ketoacyl-ACP synthase II</fullName>
        <ecNumber evidence="5">2.3.1.41</ecNumber>
    </submittedName>
</protein>
<dbReference type="InterPro" id="IPR014031">
    <property type="entry name" value="Ketoacyl_synth_C"/>
</dbReference>
<dbReference type="InterPro" id="IPR014030">
    <property type="entry name" value="Ketoacyl_synth_N"/>
</dbReference>
<comment type="similarity">
    <text evidence="1 3">Belongs to the thiolase-like superfamily. Beta-ketoacyl-ACP synthases family.</text>
</comment>
<dbReference type="AlphaFoldDB" id="A0A0B7IV53"/>
<keyword evidence="2 3" id="KW-0808">Transferase</keyword>
<dbReference type="PROSITE" id="PS52004">
    <property type="entry name" value="KS3_2"/>
    <property type="match status" value="1"/>
</dbReference>
<reference evidence="5 6" key="1">
    <citation type="submission" date="2015-01" db="EMBL/GenBank/DDBJ databases">
        <authorList>
            <person name="Xiang T."/>
            <person name="Song Y."/>
            <person name="Huang L."/>
            <person name="Wang B."/>
            <person name="Wu P."/>
        </authorList>
    </citation>
    <scope>NUCLEOTIDE SEQUENCE [LARGE SCALE GENOMIC DNA]</scope>
    <source>
        <strain evidence="5 6">CcD93</strain>
    </source>
</reference>
<dbReference type="EMBL" id="CDOL01000259">
    <property type="protein sequence ID" value="CEN53982.1"/>
    <property type="molecule type" value="Genomic_DNA"/>
</dbReference>
<name>A0A0B7IV53_9FLAO</name>
<evidence type="ECO:0000259" key="4">
    <source>
        <dbReference type="PROSITE" id="PS52004"/>
    </source>
</evidence>
<dbReference type="Proteomes" id="UP000038200">
    <property type="component" value="Unassembled WGS sequence"/>
</dbReference>
<dbReference type="InterPro" id="IPR016039">
    <property type="entry name" value="Thiolase-like"/>
</dbReference>